<feature type="domain" description="D-isomer specific 2-hydroxyacid dehydrogenase NAD-binding" evidence="7">
    <location>
        <begin position="114"/>
        <end position="286"/>
    </location>
</feature>
<sequence length="317" mass="34650">MNLKVLITCPHLQKTIEHYRSFFAERNIEIVVPDIVQQMSEAELLEIIAQFDGVIAGDDPFTAKVLEQGKRLKIVAKWGIGVDAIDREAAKELGIAVKNTPDVFSDEVADVALGYIILLARHLHKLDQSVRSGGWLQLPGMTLRGKTLGVIGVGSIGRGIVKRGMAVGMSILGYDIMPISDAVQAEFGVQSVSFEELLQESDFIALSCNLTPENHHLLSHPQFELMKPGVRLVNVARGPLIDETALVAALESGKVAGAALDVFEVEPLPMNSPLRQFDQCIFGTHNSSHTKEAVFRVNEMAIQNLLQGLGIKEEIKK</sequence>
<protein>
    <submittedName>
        <fullName evidence="8">Phosphoglycerate dehydrogenase</fullName>
    </submittedName>
</protein>
<dbReference type="InterPro" id="IPR029752">
    <property type="entry name" value="D-isomer_DH_CS1"/>
</dbReference>
<accession>A0ABR9UBY0</accession>
<evidence type="ECO:0000256" key="4">
    <source>
        <dbReference type="ARBA" id="ARBA00023027"/>
    </source>
</evidence>
<feature type="domain" description="D-isomer specific 2-hydroxyacid dehydrogenase catalytic" evidence="6">
    <location>
        <begin position="21"/>
        <end position="309"/>
    </location>
</feature>
<dbReference type="InterPro" id="IPR036291">
    <property type="entry name" value="NAD(P)-bd_dom_sf"/>
</dbReference>
<dbReference type="CDD" id="cd12172">
    <property type="entry name" value="PGDH_like_2"/>
    <property type="match status" value="1"/>
</dbReference>
<dbReference type="Gene3D" id="3.40.50.720">
    <property type="entry name" value="NAD(P)-binding Rossmann-like Domain"/>
    <property type="match status" value="2"/>
</dbReference>
<keyword evidence="2" id="KW-0028">Amino-acid biosynthesis</keyword>
<dbReference type="PANTHER" id="PTHR42789:SF1">
    <property type="entry name" value="D-ISOMER SPECIFIC 2-HYDROXYACID DEHYDROGENASE FAMILY PROTEIN (AFU_ORTHOLOGUE AFUA_6G10090)"/>
    <property type="match status" value="1"/>
</dbReference>
<reference evidence="8 9" key="1">
    <citation type="submission" date="2020-10" db="EMBL/GenBank/DDBJ databases">
        <authorList>
            <person name="Castelo-Branco R."/>
            <person name="Eusebio N."/>
            <person name="Adriana R."/>
            <person name="Vieira A."/>
            <person name="Brugerolle De Fraissinette N."/>
            <person name="Rezende De Castro R."/>
            <person name="Schneider M.P."/>
            <person name="Vasconcelos V."/>
            <person name="Leao P.N."/>
        </authorList>
    </citation>
    <scope>NUCLEOTIDE SEQUENCE [LARGE SCALE GENOMIC DNA]</scope>
    <source>
        <strain evidence="8 9">LEGE 06226</strain>
    </source>
</reference>
<dbReference type="PROSITE" id="PS00065">
    <property type="entry name" value="D_2_HYDROXYACID_DH_1"/>
    <property type="match status" value="1"/>
</dbReference>
<dbReference type="Pfam" id="PF00389">
    <property type="entry name" value="2-Hacid_dh"/>
    <property type="match status" value="1"/>
</dbReference>
<keyword evidence="3 5" id="KW-0560">Oxidoreductase</keyword>
<dbReference type="PANTHER" id="PTHR42789">
    <property type="entry name" value="D-ISOMER SPECIFIC 2-HYDROXYACID DEHYDROGENASE FAMILY PROTEIN (AFU_ORTHOLOGUE AFUA_6G10090)"/>
    <property type="match status" value="1"/>
</dbReference>
<dbReference type="SUPFAM" id="SSF52283">
    <property type="entry name" value="Formate/glycerate dehydrogenase catalytic domain-like"/>
    <property type="match status" value="1"/>
</dbReference>
<evidence type="ECO:0000259" key="6">
    <source>
        <dbReference type="Pfam" id="PF00389"/>
    </source>
</evidence>
<dbReference type="InterPro" id="IPR029753">
    <property type="entry name" value="D-isomer_DH_CS"/>
</dbReference>
<evidence type="ECO:0000313" key="8">
    <source>
        <dbReference type="EMBL" id="MBE9143968.1"/>
    </source>
</evidence>
<dbReference type="Pfam" id="PF02826">
    <property type="entry name" value="2-Hacid_dh_C"/>
    <property type="match status" value="1"/>
</dbReference>
<organism evidence="8 9">
    <name type="scientific">Planktothrix mougeotii LEGE 06226</name>
    <dbReference type="NCBI Taxonomy" id="1828728"/>
    <lineage>
        <taxon>Bacteria</taxon>
        <taxon>Bacillati</taxon>
        <taxon>Cyanobacteriota</taxon>
        <taxon>Cyanophyceae</taxon>
        <taxon>Oscillatoriophycideae</taxon>
        <taxon>Oscillatoriales</taxon>
        <taxon>Microcoleaceae</taxon>
        <taxon>Planktothrix</taxon>
    </lineage>
</organism>
<name>A0ABR9UBY0_9CYAN</name>
<comment type="similarity">
    <text evidence="1 5">Belongs to the D-isomer specific 2-hydroxyacid dehydrogenase family.</text>
</comment>
<keyword evidence="4" id="KW-0520">NAD</keyword>
<evidence type="ECO:0000256" key="3">
    <source>
        <dbReference type="ARBA" id="ARBA00023002"/>
    </source>
</evidence>
<comment type="caution">
    <text evidence="8">The sequence shown here is derived from an EMBL/GenBank/DDBJ whole genome shotgun (WGS) entry which is preliminary data.</text>
</comment>
<proteinExistence type="inferred from homology"/>
<dbReference type="InterPro" id="IPR006140">
    <property type="entry name" value="D-isomer_DH_NAD-bd"/>
</dbReference>
<evidence type="ECO:0000256" key="5">
    <source>
        <dbReference type="RuleBase" id="RU003719"/>
    </source>
</evidence>
<dbReference type="Proteomes" id="UP000640725">
    <property type="component" value="Unassembled WGS sequence"/>
</dbReference>
<dbReference type="InterPro" id="IPR006139">
    <property type="entry name" value="D-isomer_2_OHA_DH_cat_dom"/>
</dbReference>
<evidence type="ECO:0000259" key="7">
    <source>
        <dbReference type="Pfam" id="PF02826"/>
    </source>
</evidence>
<dbReference type="SUPFAM" id="SSF51735">
    <property type="entry name" value="NAD(P)-binding Rossmann-fold domains"/>
    <property type="match status" value="1"/>
</dbReference>
<evidence type="ECO:0000256" key="1">
    <source>
        <dbReference type="ARBA" id="ARBA00005854"/>
    </source>
</evidence>
<gene>
    <name evidence="8" type="ORF">IQ236_12140</name>
</gene>
<dbReference type="RefSeq" id="WP_193869495.1">
    <property type="nucleotide sequence ID" value="NZ_JADEWU010000023.1"/>
</dbReference>
<evidence type="ECO:0000313" key="9">
    <source>
        <dbReference type="Proteomes" id="UP000640725"/>
    </source>
</evidence>
<dbReference type="PROSITE" id="PS00671">
    <property type="entry name" value="D_2_HYDROXYACID_DH_3"/>
    <property type="match status" value="1"/>
</dbReference>
<dbReference type="InterPro" id="IPR050857">
    <property type="entry name" value="D-2-hydroxyacid_DH"/>
</dbReference>
<keyword evidence="9" id="KW-1185">Reference proteome</keyword>
<dbReference type="EMBL" id="JADEWU010000023">
    <property type="protein sequence ID" value="MBE9143968.1"/>
    <property type="molecule type" value="Genomic_DNA"/>
</dbReference>
<evidence type="ECO:0000256" key="2">
    <source>
        <dbReference type="ARBA" id="ARBA00022605"/>
    </source>
</evidence>